<dbReference type="EMBL" id="JAUSRV010000014">
    <property type="protein sequence ID" value="MDP9973737.1"/>
    <property type="molecule type" value="Genomic_DNA"/>
</dbReference>
<reference evidence="2" key="1">
    <citation type="submission" date="2023-07" db="EMBL/GenBank/DDBJ databases">
        <title>Sorghum-associated microbial communities from plants grown in Nebraska, USA.</title>
        <authorList>
            <person name="Schachtman D."/>
        </authorList>
    </citation>
    <scope>NUCLEOTIDE SEQUENCE</scope>
    <source>
        <strain evidence="2">DS3315</strain>
    </source>
</reference>
<organism evidence="2 3">
    <name type="scientific">Variovorax paradoxus</name>
    <dbReference type="NCBI Taxonomy" id="34073"/>
    <lineage>
        <taxon>Bacteria</taxon>
        <taxon>Pseudomonadati</taxon>
        <taxon>Pseudomonadota</taxon>
        <taxon>Betaproteobacteria</taxon>
        <taxon>Burkholderiales</taxon>
        <taxon>Comamonadaceae</taxon>
        <taxon>Variovorax</taxon>
    </lineage>
</organism>
<sequence length="646" mass="71188">MLEDLEAAGIEDWKSADQFGLPPEEAARYERLRKAFLRHSQGLSATKAAEEADVSRAEFYRLRKRSLASDARGALGGHRALISNQQLTPERRNSVEKLNAKKPVSGAFQLLLKTYPKIKRLIDDLILKGVHPDFEKPLAHIPSAELFKLFKTACQNAEIKAPCYPFNAANNGRSALERYKKELLAQKELGVQARGDHLRSLNAGRGADYYAPYAKVELDGYSLDADIEIEFAGREPGTTVRIPVKRIWIIALIEQASGSCLGYSLAFGENYAASDVLAAVRHSMLPWKPLTSASTIAYGAGDGFPSMHSELAYMCFDQLHMDNAMGQLSKMALTTIQRNYRAVPVFGPGEHPNARPHVEGTFAIWQKAAMGDWKNLKRIPYDVLRHAVDAMLAAYNNSRAPGSTSTRMDSLRDMVSAGLTMNRRVPLAERADLMRFDIVDWANVGVDNGTRVLRWKDARYYGAGLLKVEKGDPIVLRANSQDPREIEITCDRTGRALGALMIERRWRAQPHDLRVRKWLANDPELRRYATQGSDITMALYKAVSEKGAGATAQRKLAVVAQGFAHSNPQNAPAAKEPLVLEQAGQNQTALASQVGAAPALAQAAQGNEDGNRATPPSRSPSKPFGQDLRYLGSEFVNDLLKNIGSL</sequence>
<dbReference type="AlphaFoldDB" id="A0AAW8ELM6"/>
<dbReference type="Gene3D" id="3.30.420.10">
    <property type="entry name" value="Ribonuclease H-like superfamily/Ribonuclease H"/>
    <property type="match status" value="1"/>
</dbReference>
<gene>
    <name evidence="2" type="ORF">J2W39_005000</name>
</gene>
<dbReference type="GO" id="GO:0003676">
    <property type="term" value="F:nucleic acid binding"/>
    <property type="evidence" value="ECO:0007669"/>
    <property type="project" value="InterPro"/>
</dbReference>
<dbReference type="Proteomes" id="UP001224845">
    <property type="component" value="Unassembled WGS sequence"/>
</dbReference>
<evidence type="ECO:0000313" key="3">
    <source>
        <dbReference type="Proteomes" id="UP001224845"/>
    </source>
</evidence>
<evidence type="ECO:0008006" key="4">
    <source>
        <dbReference type="Google" id="ProtNLM"/>
    </source>
</evidence>
<name>A0AAW8ELM6_VARPD</name>
<accession>A0AAW8ELM6</accession>
<protein>
    <recommendedName>
        <fullName evidence="4">Integrase catalytic domain-containing protein</fullName>
    </recommendedName>
</protein>
<evidence type="ECO:0000256" key="1">
    <source>
        <dbReference type="SAM" id="MobiDB-lite"/>
    </source>
</evidence>
<evidence type="ECO:0000313" key="2">
    <source>
        <dbReference type="EMBL" id="MDP9973737.1"/>
    </source>
</evidence>
<feature type="region of interest" description="Disordered" evidence="1">
    <location>
        <begin position="603"/>
        <end position="626"/>
    </location>
</feature>
<comment type="caution">
    <text evidence="2">The sequence shown here is derived from an EMBL/GenBank/DDBJ whole genome shotgun (WGS) entry which is preliminary data.</text>
</comment>
<proteinExistence type="predicted"/>
<dbReference type="InterPro" id="IPR036397">
    <property type="entry name" value="RNaseH_sf"/>
</dbReference>
<dbReference type="RefSeq" id="WP_307595984.1">
    <property type="nucleotide sequence ID" value="NZ_JAUSRV010000014.1"/>
</dbReference>